<dbReference type="Proteomes" id="UP000053477">
    <property type="component" value="Unassembled WGS sequence"/>
</dbReference>
<name>A0A0H2S2A5_9AGAM</name>
<evidence type="ECO:0000313" key="2">
    <source>
        <dbReference type="Proteomes" id="UP000053477"/>
    </source>
</evidence>
<dbReference type="InParanoid" id="A0A0H2S2A5"/>
<dbReference type="EMBL" id="KQ086008">
    <property type="protein sequence ID" value="KLO11141.1"/>
    <property type="molecule type" value="Genomic_DNA"/>
</dbReference>
<gene>
    <name evidence="1" type="ORF">SCHPADRAFT_487266</name>
</gene>
<evidence type="ECO:0000313" key="1">
    <source>
        <dbReference type="EMBL" id="KLO11141.1"/>
    </source>
</evidence>
<dbReference type="AlphaFoldDB" id="A0A0H2S2A5"/>
<keyword evidence="2" id="KW-1185">Reference proteome</keyword>
<accession>A0A0H2S2A5</accession>
<reference evidence="1 2" key="1">
    <citation type="submission" date="2015-04" db="EMBL/GenBank/DDBJ databases">
        <title>Complete genome sequence of Schizopora paradoxa KUC8140, a cosmopolitan wood degrader in East Asia.</title>
        <authorList>
            <consortium name="DOE Joint Genome Institute"/>
            <person name="Min B."/>
            <person name="Park H."/>
            <person name="Jang Y."/>
            <person name="Kim J.-J."/>
            <person name="Kim K.H."/>
            <person name="Pangilinan J."/>
            <person name="Lipzen A."/>
            <person name="Riley R."/>
            <person name="Grigoriev I.V."/>
            <person name="Spatafora J.W."/>
            <person name="Choi I.-G."/>
        </authorList>
    </citation>
    <scope>NUCLEOTIDE SEQUENCE [LARGE SCALE GENOMIC DNA]</scope>
    <source>
        <strain evidence="1 2">KUC8140</strain>
    </source>
</reference>
<organism evidence="1 2">
    <name type="scientific">Schizopora paradoxa</name>
    <dbReference type="NCBI Taxonomy" id="27342"/>
    <lineage>
        <taxon>Eukaryota</taxon>
        <taxon>Fungi</taxon>
        <taxon>Dikarya</taxon>
        <taxon>Basidiomycota</taxon>
        <taxon>Agaricomycotina</taxon>
        <taxon>Agaricomycetes</taxon>
        <taxon>Hymenochaetales</taxon>
        <taxon>Schizoporaceae</taxon>
        <taxon>Schizopora</taxon>
    </lineage>
</organism>
<proteinExistence type="predicted"/>
<protein>
    <submittedName>
        <fullName evidence="1">Uncharacterized protein</fullName>
    </submittedName>
</protein>
<sequence length="150" mass="16848">MKTRRAKLPKVLFRATWISSRALSAFRCALARIGALLEFTACPLSEGSVLAINSVPKRFTFLRQDKFRFKLLRQILNVYSCALGKPKSRTRRTTLRAGGLVEISSIQHSVIKLQRTSKDSCIQLLTMAPGYRGRSPLETKTSKSVVHPEN</sequence>